<dbReference type="EMBL" id="QFQI01000003">
    <property type="protein sequence ID" value="PZQ61208.1"/>
    <property type="molecule type" value="Genomic_DNA"/>
</dbReference>
<dbReference type="Pfam" id="PF05016">
    <property type="entry name" value="ParE_toxin"/>
    <property type="match status" value="1"/>
</dbReference>
<comment type="similarity">
    <text evidence="1">Belongs to the RelE toxin family.</text>
</comment>
<dbReference type="InterPro" id="IPR051803">
    <property type="entry name" value="TA_system_RelE-like_toxin"/>
</dbReference>
<proteinExistence type="inferred from homology"/>
<dbReference type="InterPro" id="IPR035093">
    <property type="entry name" value="RelE/ParE_toxin_dom_sf"/>
</dbReference>
<accession>A0A2W5P9Q2</accession>
<dbReference type="InterPro" id="IPR007712">
    <property type="entry name" value="RelE/ParE_toxin"/>
</dbReference>
<dbReference type="PANTHER" id="PTHR33755">
    <property type="entry name" value="TOXIN PARE1-RELATED"/>
    <property type="match status" value="1"/>
</dbReference>
<organism evidence="3 4">
    <name type="scientific">Sphingomonas taxi</name>
    <dbReference type="NCBI Taxonomy" id="1549858"/>
    <lineage>
        <taxon>Bacteria</taxon>
        <taxon>Pseudomonadati</taxon>
        <taxon>Pseudomonadota</taxon>
        <taxon>Alphaproteobacteria</taxon>
        <taxon>Sphingomonadales</taxon>
        <taxon>Sphingomonadaceae</taxon>
        <taxon>Sphingomonas</taxon>
    </lineage>
</organism>
<dbReference type="Gene3D" id="3.30.2310.20">
    <property type="entry name" value="RelE-like"/>
    <property type="match status" value="1"/>
</dbReference>
<evidence type="ECO:0000256" key="2">
    <source>
        <dbReference type="ARBA" id="ARBA00022649"/>
    </source>
</evidence>
<dbReference type="Proteomes" id="UP000249229">
    <property type="component" value="Unassembled WGS sequence"/>
</dbReference>
<gene>
    <name evidence="3" type="ORF">DI544_06465</name>
</gene>
<protein>
    <submittedName>
        <fullName evidence="3">Type II toxin-antitoxin system mRNA interferase toxin, RelE/StbE family</fullName>
    </submittedName>
</protein>
<reference evidence="3 4" key="1">
    <citation type="submission" date="2017-08" db="EMBL/GenBank/DDBJ databases">
        <title>Infants hospitalized years apart are colonized by the same room-sourced microbial strains.</title>
        <authorList>
            <person name="Brooks B."/>
            <person name="Olm M.R."/>
            <person name="Firek B.A."/>
            <person name="Baker R."/>
            <person name="Thomas B.C."/>
            <person name="Morowitz M.J."/>
            <person name="Banfield J.F."/>
        </authorList>
    </citation>
    <scope>NUCLEOTIDE SEQUENCE [LARGE SCALE GENOMIC DNA]</scope>
    <source>
        <strain evidence="3">S2_005_001_R1_22</strain>
    </source>
</reference>
<dbReference type="AlphaFoldDB" id="A0A2W5P9Q2"/>
<evidence type="ECO:0000313" key="3">
    <source>
        <dbReference type="EMBL" id="PZQ61208.1"/>
    </source>
</evidence>
<keyword evidence="2" id="KW-1277">Toxin-antitoxin system</keyword>
<evidence type="ECO:0000256" key="1">
    <source>
        <dbReference type="ARBA" id="ARBA00006226"/>
    </source>
</evidence>
<name>A0A2W5P9Q2_9SPHN</name>
<comment type="caution">
    <text evidence="3">The sequence shown here is derived from an EMBL/GenBank/DDBJ whole genome shotgun (WGS) entry which is preliminary data.</text>
</comment>
<sequence length="93" mass="10864">MIVWASIARDDLHAIDAWLERNATAQVALTTLGTIRDRAAFLVDFPHGGRPHRDGTRILRVLGTPYLIRYRIKEERMEVLRVYHEREDWIADP</sequence>
<evidence type="ECO:0000313" key="4">
    <source>
        <dbReference type="Proteomes" id="UP000249229"/>
    </source>
</evidence>